<proteinExistence type="predicted"/>
<dbReference type="AlphaFoldDB" id="A0A5C5ZN46"/>
<dbReference type="EMBL" id="SJPQ01000002">
    <property type="protein sequence ID" value="TWT88578.1"/>
    <property type="molecule type" value="Genomic_DNA"/>
</dbReference>
<reference evidence="1 2" key="1">
    <citation type="submission" date="2019-02" db="EMBL/GenBank/DDBJ databases">
        <title>Deep-cultivation of Planctomycetes and their phenomic and genomic characterization uncovers novel biology.</title>
        <authorList>
            <person name="Wiegand S."/>
            <person name="Jogler M."/>
            <person name="Boedeker C."/>
            <person name="Pinto D."/>
            <person name="Vollmers J."/>
            <person name="Rivas-Marin E."/>
            <person name="Kohn T."/>
            <person name="Peeters S.H."/>
            <person name="Heuer A."/>
            <person name="Rast P."/>
            <person name="Oberbeckmann S."/>
            <person name="Bunk B."/>
            <person name="Jeske O."/>
            <person name="Meyerdierks A."/>
            <person name="Storesund J.E."/>
            <person name="Kallscheuer N."/>
            <person name="Luecker S."/>
            <person name="Lage O.M."/>
            <person name="Pohl T."/>
            <person name="Merkel B.J."/>
            <person name="Hornburger P."/>
            <person name="Mueller R.-W."/>
            <person name="Bruemmer F."/>
            <person name="Labrenz M."/>
            <person name="Spormann A.M."/>
            <person name="Op Den Camp H."/>
            <person name="Overmann J."/>
            <person name="Amann R."/>
            <person name="Jetten M.S.M."/>
            <person name="Mascher T."/>
            <person name="Medema M.H."/>
            <person name="Devos D.P."/>
            <person name="Kaster A.-K."/>
            <person name="Ovreas L."/>
            <person name="Rohde M."/>
            <person name="Galperin M.Y."/>
            <person name="Jogler C."/>
        </authorList>
    </citation>
    <scope>NUCLEOTIDE SEQUENCE [LARGE SCALE GENOMIC DNA]</scope>
    <source>
        <strain evidence="1 2">Mal64</strain>
    </source>
</reference>
<keyword evidence="2" id="KW-1185">Reference proteome</keyword>
<dbReference type="RefSeq" id="WP_146399753.1">
    <property type="nucleotide sequence ID" value="NZ_SJPQ01000002.1"/>
</dbReference>
<protein>
    <submittedName>
        <fullName evidence="1">Uncharacterized protein</fullName>
    </submittedName>
</protein>
<name>A0A5C5ZN46_9BACT</name>
<gene>
    <name evidence="1" type="ORF">Mal64_20620</name>
</gene>
<evidence type="ECO:0000313" key="2">
    <source>
        <dbReference type="Proteomes" id="UP000315440"/>
    </source>
</evidence>
<accession>A0A5C5ZN46</accession>
<dbReference type="Proteomes" id="UP000315440">
    <property type="component" value="Unassembled WGS sequence"/>
</dbReference>
<sequence>MQIDLSSSLEQRLVEQASAHGYASVEAYVGESLANVASLGEGAIVFAPLNASQRDRSERLISRGEADLDAGRTCDMREGLLDQGASRGLTLGE</sequence>
<evidence type="ECO:0000313" key="1">
    <source>
        <dbReference type="EMBL" id="TWT88578.1"/>
    </source>
</evidence>
<organism evidence="1 2">
    <name type="scientific">Pseudobythopirellula maris</name>
    <dbReference type="NCBI Taxonomy" id="2527991"/>
    <lineage>
        <taxon>Bacteria</taxon>
        <taxon>Pseudomonadati</taxon>
        <taxon>Planctomycetota</taxon>
        <taxon>Planctomycetia</taxon>
        <taxon>Pirellulales</taxon>
        <taxon>Lacipirellulaceae</taxon>
        <taxon>Pseudobythopirellula</taxon>
    </lineage>
</organism>
<comment type="caution">
    <text evidence="1">The sequence shown here is derived from an EMBL/GenBank/DDBJ whole genome shotgun (WGS) entry which is preliminary data.</text>
</comment>